<name>I4EY84_MODI5</name>
<dbReference type="HOGENOM" id="CLU_2826407_0_0_11"/>
<protein>
    <submittedName>
        <fullName evidence="2">Uncharacterized protein</fullName>
    </submittedName>
</protein>
<dbReference type="AlphaFoldDB" id="I4EY84"/>
<accession>I4EY84</accession>
<dbReference type="Proteomes" id="UP000006461">
    <property type="component" value="Chromosome"/>
</dbReference>
<dbReference type="STRING" id="477641.MODMU_2919"/>
<reference evidence="2 3" key="1">
    <citation type="journal article" date="2012" name="J. Bacteriol.">
        <title>Genome Sequence of Radiation-Resistant Modestobacter marinus Strain BC501, a Representative Actinobacterium That Thrives on Calcareous Stone Surfaces.</title>
        <authorList>
            <person name="Normand P."/>
            <person name="Gury J."/>
            <person name="Pujic P."/>
            <person name="Chouaia B."/>
            <person name="Crotti E."/>
            <person name="Brusetti L."/>
            <person name="Daffonchio D."/>
            <person name="Vacherie B."/>
            <person name="Barbe V."/>
            <person name="Medigue C."/>
            <person name="Calteau A."/>
            <person name="Ghodhbane-Gtari F."/>
            <person name="Essoussi I."/>
            <person name="Nouioui I."/>
            <person name="Abbassi-Ghozzi I."/>
            <person name="Gtari M."/>
        </authorList>
    </citation>
    <scope>NUCLEOTIDE SEQUENCE [LARGE SCALE GENOMIC DNA]</scope>
    <source>
        <strain evidence="3">BC 501</strain>
    </source>
</reference>
<evidence type="ECO:0000313" key="3">
    <source>
        <dbReference type="Proteomes" id="UP000006461"/>
    </source>
</evidence>
<organism evidence="2 3">
    <name type="scientific">Modestobacter italicus (strain DSM 44449 / CECT 9708 / BC 501)</name>
    <dbReference type="NCBI Taxonomy" id="2732864"/>
    <lineage>
        <taxon>Bacteria</taxon>
        <taxon>Bacillati</taxon>
        <taxon>Actinomycetota</taxon>
        <taxon>Actinomycetes</taxon>
        <taxon>Geodermatophilales</taxon>
        <taxon>Geodermatophilaceae</taxon>
        <taxon>Modestobacter</taxon>
    </lineage>
</organism>
<dbReference type="KEGG" id="mmar:MODMU_2919"/>
<evidence type="ECO:0000256" key="1">
    <source>
        <dbReference type="SAM" id="MobiDB-lite"/>
    </source>
</evidence>
<feature type="region of interest" description="Disordered" evidence="1">
    <location>
        <begin position="16"/>
        <end position="66"/>
    </location>
</feature>
<proteinExistence type="predicted"/>
<gene>
    <name evidence="2" type="ordered locus">MODMU_2919</name>
</gene>
<keyword evidence="3" id="KW-1185">Reference proteome</keyword>
<dbReference type="EMBL" id="FO203431">
    <property type="protein sequence ID" value="CCH88347.1"/>
    <property type="molecule type" value="Genomic_DNA"/>
</dbReference>
<feature type="compositionally biased region" description="Basic and acidic residues" evidence="1">
    <location>
        <begin position="36"/>
        <end position="48"/>
    </location>
</feature>
<evidence type="ECO:0000313" key="2">
    <source>
        <dbReference type="EMBL" id="CCH88347.1"/>
    </source>
</evidence>
<sequence>MLAKSEPGHCTVRALAAGAIGPHDRRAPGPPHSQRRLTEREYRRETKPEAGPSGGHRHGADRLWWR</sequence>